<keyword evidence="1" id="KW-1133">Transmembrane helix</keyword>
<evidence type="ECO:0000313" key="3">
    <source>
        <dbReference type="Proteomes" id="UP000271683"/>
    </source>
</evidence>
<comment type="caution">
    <text evidence="2">The sequence shown here is derived from an EMBL/GenBank/DDBJ whole genome shotgun (WGS) entry which is preliminary data.</text>
</comment>
<protein>
    <submittedName>
        <fullName evidence="2">Uncharacterized protein</fullName>
    </submittedName>
</protein>
<dbReference type="EMBL" id="RJKL01000001">
    <property type="protein sequence ID" value="ROP28758.1"/>
    <property type="molecule type" value="Genomic_DNA"/>
</dbReference>
<accession>A0A3N1GF00</accession>
<evidence type="ECO:0000313" key="2">
    <source>
        <dbReference type="EMBL" id="ROP28758.1"/>
    </source>
</evidence>
<dbReference type="RefSeq" id="WP_170047047.1">
    <property type="nucleotide sequence ID" value="NZ_RJKL01000001.1"/>
</dbReference>
<gene>
    <name evidence="2" type="ORF">EDD30_1530</name>
</gene>
<reference evidence="2 3" key="1">
    <citation type="submission" date="2018-11" db="EMBL/GenBank/DDBJ databases">
        <title>Sequencing the genomes of 1000 actinobacteria strains.</title>
        <authorList>
            <person name="Klenk H.-P."/>
        </authorList>
    </citation>
    <scope>NUCLEOTIDE SEQUENCE [LARGE SCALE GENOMIC DNA]</scope>
    <source>
        <strain evidence="2 3">DSM 43634</strain>
    </source>
</reference>
<name>A0A3N1GF00_9ACTN</name>
<sequence length="53" mass="5634">MTYRLATAWGVLRGRSSRPDYGMLLVLPFLAAAGGALLALAVESAVGARRTRE</sequence>
<feature type="transmembrane region" description="Helical" evidence="1">
    <location>
        <begin position="21"/>
        <end position="42"/>
    </location>
</feature>
<keyword evidence="1" id="KW-0472">Membrane</keyword>
<keyword evidence="1" id="KW-0812">Transmembrane</keyword>
<dbReference type="Proteomes" id="UP000271683">
    <property type="component" value="Unassembled WGS sequence"/>
</dbReference>
<organism evidence="2 3">
    <name type="scientific">Couchioplanes caeruleus</name>
    <dbReference type="NCBI Taxonomy" id="56438"/>
    <lineage>
        <taxon>Bacteria</taxon>
        <taxon>Bacillati</taxon>
        <taxon>Actinomycetota</taxon>
        <taxon>Actinomycetes</taxon>
        <taxon>Micromonosporales</taxon>
        <taxon>Micromonosporaceae</taxon>
        <taxon>Couchioplanes</taxon>
    </lineage>
</organism>
<proteinExistence type="predicted"/>
<dbReference type="AlphaFoldDB" id="A0A3N1GF00"/>
<evidence type="ECO:0000256" key="1">
    <source>
        <dbReference type="SAM" id="Phobius"/>
    </source>
</evidence>